<evidence type="ECO:0000256" key="1">
    <source>
        <dbReference type="SAM" id="MobiDB-lite"/>
    </source>
</evidence>
<proteinExistence type="predicted"/>
<dbReference type="AlphaFoldDB" id="A0A914R372"/>
<reference evidence="3" key="1">
    <citation type="submission" date="2022-11" db="UniProtKB">
        <authorList>
            <consortium name="WormBaseParasite"/>
        </authorList>
    </citation>
    <scope>IDENTIFICATION</scope>
</reference>
<dbReference type="WBParaSite" id="PEQ_0000070801-mRNA-1">
    <property type="protein sequence ID" value="PEQ_0000070801-mRNA-1"/>
    <property type="gene ID" value="PEQ_0000070801"/>
</dbReference>
<sequence length="96" mass="10531">MPENATTFRAKRQVQCEGCCLPGLPGPDGPPGKHGKPGRPGPQGAPGFPGRPPACVFILQSLLYKITEFAKWSKRSTQTLYTNFVRTIAERSYLKK</sequence>
<organism evidence="2 3">
    <name type="scientific">Parascaris equorum</name>
    <name type="common">Equine roundworm</name>
    <dbReference type="NCBI Taxonomy" id="6256"/>
    <lineage>
        <taxon>Eukaryota</taxon>
        <taxon>Metazoa</taxon>
        <taxon>Ecdysozoa</taxon>
        <taxon>Nematoda</taxon>
        <taxon>Chromadorea</taxon>
        <taxon>Rhabditida</taxon>
        <taxon>Spirurina</taxon>
        <taxon>Ascaridomorpha</taxon>
        <taxon>Ascaridoidea</taxon>
        <taxon>Ascarididae</taxon>
        <taxon>Parascaris</taxon>
    </lineage>
</organism>
<evidence type="ECO:0000313" key="2">
    <source>
        <dbReference type="Proteomes" id="UP000887564"/>
    </source>
</evidence>
<evidence type="ECO:0000313" key="3">
    <source>
        <dbReference type="WBParaSite" id="PEQ_0000070801-mRNA-1"/>
    </source>
</evidence>
<keyword evidence="2" id="KW-1185">Reference proteome</keyword>
<name>A0A914R372_PAREQ</name>
<feature type="region of interest" description="Disordered" evidence="1">
    <location>
        <begin position="25"/>
        <end position="49"/>
    </location>
</feature>
<accession>A0A914R372</accession>
<dbReference type="Proteomes" id="UP000887564">
    <property type="component" value="Unplaced"/>
</dbReference>
<protein>
    <submittedName>
        <fullName evidence="3">Collagen triple helix repeat protein</fullName>
    </submittedName>
</protein>